<dbReference type="Proteomes" id="UP001157396">
    <property type="component" value="Unassembled WGS sequence"/>
</dbReference>
<dbReference type="AlphaFoldDB" id="A0AA43PJ29"/>
<dbReference type="RefSeq" id="WP_002398934.1">
    <property type="nucleotide sequence ID" value="NZ_AP026069.1"/>
</dbReference>
<proteinExistence type="predicted"/>
<comment type="caution">
    <text evidence="1">The sequence shown here is derived from an EMBL/GenBank/DDBJ whole genome shotgun (WGS) entry which is preliminary data.</text>
</comment>
<reference evidence="1" key="1">
    <citation type="submission" date="2023-04" db="EMBL/GenBank/DDBJ databases">
        <title>Genomic analysis of Lactococcus garvieae isolates.</title>
        <authorList>
            <person name="Zhanghang C."/>
        </authorList>
    </citation>
    <scope>NUCLEOTIDE SEQUENCE</scope>
    <source>
        <strain evidence="1">ZB-1</strain>
    </source>
</reference>
<organism evidence="1 2">
    <name type="scientific">Lactococcus garvieae</name>
    <dbReference type="NCBI Taxonomy" id="1363"/>
    <lineage>
        <taxon>Bacteria</taxon>
        <taxon>Bacillati</taxon>
        <taxon>Bacillota</taxon>
        <taxon>Bacilli</taxon>
        <taxon>Lactobacillales</taxon>
        <taxon>Streptococcaceae</taxon>
        <taxon>Lactococcus</taxon>
    </lineage>
</organism>
<gene>
    <name evidence="1" type="ORF">QHR29_09330</name>
</gene>
<protein>
    <submittedName>
        <fullName evidence="1">Uncharacterized protein</fullName>
    </submittedName>
</protein>
<name>A0AA43PJ29_9LACT</name>
<accession>A0AA43PJ29</accession>
<evidence type="ECO:0000313" key="2">
    <source>
        <dbReference type="Proteomes" id="UP001157396"/>
    </source>
</evidence>
<sequence>MAEFQVRVASEVIYYFEELKKVYGTNIDTEITRSQILTRAFEETKSISNWTPIIEDVNTIPLTNLEYISGSGTNIKAQISDDTEKGIRNLKYLFPSFTNTRSVTLGVTVKYMLKGALILNKTGQVSLDKSGSLDYQFEIFESKLKNMVAPINHEMLINLLNDFKNKINL</sequence>
<dbReference type="EMBL" id="JARYTV010000012">
    <property type="protein sequence ID" value="MDH7960661.1"/>
    <property type="molecule type" value="Genomic_DNA"/>
</dbReference>
<evidence type="ECO:0000313" key="1">
    <source>
        <dbReference type="EMBL" id="MDH7960661.1"/>
    </source>
</evidence>